<dbReference type="eggNOG" id="COG2377">
    <property type="taxonomic scope" value="Bacteria"/>
</dbReference>
<dbReference type="GO" id="GO:0005524">
    <property type="term" value="F:ATP binding"/>
    <property type="evidence" value="ECO:0007669"/>
    <property type="project" value="InterPro"/>
</dbReference>
<keyword evidence="1" id="KW-0175">Coiled coil</keyword>
<comment type="caution">
    <text evidence="2">The sequence shown here is derived from an EMBL/GenBank/DDBJ whole genome shotgun (WGS) entry which is preliminary data.</text>
</comment>
<sequence length="422" mass="48091">MFFGQIKIHNTTFNKLSPSNDFGHENISKFYIQSSLIAFVFSKFTYFYLKKGTSFLLFLIVFYFQYMNKEFYNLIGVMSGTSLDGVDLAHIQFEIKNKQWSFKILESETVPYSTDWVNQLKTAVDFSKENLEILNQNYTQLLSKIIVRFIEKYKISNLDAVCSHGHTILHQPQNGFTLQIGNLPEIATLTQQKIVCDFRIEDVHLGGQGAPLVPIGDRILFSKYDYCINLGGFSNISFEENNQRIAFDISPVNTVLNFYANQLELNYDNKGQISKTGKINTELLSELNALDFYQKKHPKSLGFEFVKEAVLPLIEKFNISIEDKLHTFTEHIALQTALALPTKKGSLFITGGGAYNDFLISRIQHYLPEMEIIIPENKILEFKEALIFALLGVLKLRDEINILSSVTGAKNDHSSGIIYSAD</sequence>
<dbReference type="STRING" id="1492738.FEM21_15480"/>
<dbReference type="PANTHER" id="PTHR30605:SF0">
    <property type="entry name" value="ANHYDRO-N-ACETYLMURAMIC ACID KINASE"/>
    <property type="match status" value="1"/>
</dbReference>
<accession>A0A066WNL8</accession>
<dbReference type="NCBIfam" id="NF007144">
    <property type="entry name" value="PRK09585.2-3"/>
    <property type="match status" value="1"/>
</dbReference>
<keyword evidence="3" id="KW-1185">Reference proteome</keyword>
<dbReference type="InterPro" id="IPR005338">
    <property type="entry name" value="Anhydro_N_Ac-Mur_kinase"/>
</dbReference>
<dbReference type="Gene3D" id="3.30.420.40">
    <property type="match status" value="2"/>
</dbReference>
<name>A0A066WNL8_9FLAO</name>
<dbReference type="PANTHER" id="PTHR30605">
    <property type="entry name" value="ANHYDRO-N-ACETYLMURAMIC ACID KINASE"/>
    <property type="match status" value="1"/>
</dbReference>
<evidence type="ECO:0000313" key="2">
    <source>
        <dbReference type="EMBL" id="KDN55421.1"/>
    </source>
</evidence>
<organism evidence="2 3">
    <name type="scientific">Flavobacterium seoulense</name>
    <dbReference type="NCBI Taxonomy" id="1492738"/>
    <lineage>
        <taxon>Bacteria</taxon>
        <taxon>Pseudomonadati</taxon>
        <taxon>Bacteroidota</taxon>
        <taxon>Flavobacteriia</taxon>
        <taxon>Flavobacteriales</taxon>
        <taxon>Flavobacteriaceae</taxon>
        <taxon>Flavobacterium</taxon>
    </lineage>
</organism>
<proteinExistence type="predicted"/>
<dbReference type="Pfam" id="PF03702">
    <property type="entry name" value="AnmK"/>
    <property type="match status" value="1"/>
</dbReference>
<dbReference type="PATRIC" id="fig|1492738.3.peg.1539"/>
<reference evidence="2 3" key="1">
    <citation type="submission" date="2014-05" db="EMBL/GenBank/DDBJ databases">
        <title>Genome Sequence of Flavobacterium sp. EM1321.</title>
        <authorList>
            <person name="Shin S.-K."/>
            <person name="Yi H."/>
        </authorList>
    </citation>
    <scope>NUCLEOTIDE SEQUENCE [LARGE SCALE GENOMIC DNA]</scope>
    <source>
        <strain evidence="2 3">EM1321</strain>
    </source>
</reference>
<dbReference type="SUPFAM" id="SSF53067">
    <property type="entry name" value="Actin-like ATPase domain"/>
    <property type="match status" value="1"/>
</dbReference>
<evidence type="ECO:0000256" key="1">
    <source>
        <dbReference type="SAM" id="Coils"/>
    </source>
</evidence>
<dbReference type="GO" id="GO:0009254">
    <property type="term" value="P:peptidoglycan turnover"/>
    <property type="evidence" value="ECO:0007669"/>
    <property type="project" value="InterPro"/>
</dbReference>
<protein>
    <submittedName>
        <fullName evidence="2">AnmK protein</fullName>
    </submittedName>
</protein>
<dbReference type="GO" id="GO:0016773">
    <property type="term" value="F:phosphotransferase activity, alcohol group as acceptor"/>
    <property type="evidence" value="ECO:0007669"/>
    <property type="project" value="InterPro"/>
</dbReference>
<gene>
    <name evidence="2" type="ORF">FEM21_15480</name>
</gene>
<evidence type="ECO:0000313" key="3">
    <source>
        <dbReference type="Proteomes" id="UP000027064"/>
    </source>
</evidence>
<dbReference type="Proteomes" id="UP000027064">
    <property type="component" value="Unassembled WGS sequence"/>
</dbReference>
<dbReference type="GO" id="GO:0006040">
    <property type="term" value="P:amino sugar metabolic process"/>
    <property type="evidence" value="ECO:0007669"/>
    <property type="project" value="InterPro"/>
</dbReference>
<dbReference type="AlphaFoldDB" id="A0A066WNL8"/>
<dbReference type="InterPro" id="IPR043129">
    <property type="entry name" value="ATPase_NBD"/>
</dbReference>
<feature type="coiled-coil region" evidence="1">
    <location>
        <begin position="117"/>
        <end position="144"/>
    </location>
</feature>
<dbReference type="EMBL" id="JNCA01000014">
    <property type="protein sequence ID" value="KDN55421.1"/>
    <property type="molecule type" value="Genomic_DNA"/>
</dbReference>